<keyword evidence="6 13" id="KW-0479">Metal-binding</keyword>
<comment type="caution">
    <text evidence="13">Lacks conserved residue(s) required for the propagation of feature annotation.</text>
</comment>
<dbReference type="RefSeq" id="WP_341764925.1">
    <property type="nucleotide sequence ID" value="NZ_OZ034688.1"/>
</dbReference>
<comment type="catalytic activity">
    <reaction evidence="12 13">
        <text>tRNA(Phe) + L-phenylalanine + ATP = L-phenylalanyl-tRNA(Phe) + AMP + diphosphate + H(+)</text>
        <dbReference type="Rhea" id="RHEA:19413"/>
        <dbReference type="Rhea" id="RHEA-COMP:9668"/>
        <dbReference type="Rhea" id="RHEA-COMP:9699"/>
        <dbReference type="ChEBI" id="CHEBI:15378"/>
        <dbReference type="ChEBI" id="CHEBI:30616"/>
        <dbReference type="ChEBI" id="CHEBI:33019"/>
        <dbReference type="ChEBI" id="CHEBI:58095"/>
        <dbReference type="ChEBI" id="CHEBI:78442"/>
        <dbReference type="ChEBI" id="CHEBI:78531"/>
        <dbReference type="ChEBI" id="CHEBI:456215"/>
        <dbReference type="EC" id="6.1.1.20"/>
    </reaction>
</comment>
<evidence type="ECO:0000313" key="15">
    <source>
        <dbReference type="EMBL" id="CAL1329467.1"/>
    </source>
</evidence>
<dbReference type="GO" id="GO:0004826">
    <property type="term" value="F:phenylalanine-tRNA ligase activity"/>
    <property type="evidence" value="ECO:0007669"/>
    <property type="project" value="UniProtKB-EC"/>
</dbReference>
<dbReference type="InterPro" id="IPR002319">
    <property type="entry name" value="Phenylalanyl-tRNA_Synthase"/>
</dbReference>
<dbReference type="SUPFAM" id="SSF46589">
    <property type="entry name" value="tRNA-binding arm"/>
    <property type="match status" value="1"/>
</dbReference>
<evidence type="ECO:0000256" key="4">
    <source>
        <dbReference type="ARBA" id="ARBA00022490"/>
    </source>
</evidence>
<keyword evidence="7 13" id="KW-0547">Nucleotide-binding</keyword>
<evidence type="ECO:0000256" key="10">
    <source>
        <dbReference type="ARBA" id="ARBA00022917"/>
    </source>
</evidence>
<evidence type="ECO:0000256" key="6">
    <source>
        <dbReference type="ARBA" id="ARBA00022723"/>
    </source>
</evidence>
<comment type="similarity">
    <text evidence="2 13">Belongs to the class-II aminoacyl-tRNA synthetase family. Phe-tRNA synthetase alpha subunit type 1 subfamily.</text>
</comment>
<dbReference type="HAMAP" id="MF_00281">
    <property type="entry name" value="Phe_tRNA_synth_alpha1"/>
    <property type="match status" value="1"/>
</dbReference>
<dbReference type="CDD" id="cd00496">
    <property type="entry name" value="PheRS_alpha_core"/>
    <property type="match status" value="1"/>
</dbReference>
<keyword evidence="8 13" id="KW-0067">ATP-binding</keyword>
<sequence length="327" mass="38421">MLELAELIEKANTAIKQAKNITDLELIRIKFLGKNGFLKLKIKSLHKKSNDKNSKILILINKAKKQIHNELNLRKIILQKEKINKRISSEKIDISLPGRYLNNGNLHPITISIQQIENIFTKLGFSIETGPEIENSYYNFDALNISINHPARTSQDTFWLNSKLLLRTQTSNVQIRIMKKIKPPIRIITSGRVYRKDYDQKHTPMFHQTEGFIVDNNINFTNLKWILHNFLNIFFEKKIKIRFRPSYFPFTILSSEIDIMDKKNKWLEILGCGMIHPNVLRNVNIDPEKYSGFAFGIGIERISMLRYGISDLRRFFENDLRFLKQFK</sequence>
<feature type="domain" description="Aminoacyl-transfer RNA synthetases class-II family profile" evidence="14">
    <location>
        <begin position="116"/>
        <end position="317"/>
    </location>
</feature>
<evidence type="ECO:0000256" key="7">
    <source>
        <dbReference type="ARBA" id="ARBA00022741"/>
    </source>
</evidence>
<evidence type="ECO:0000256" key="2">
    <source>
        <dbReference type="ARBA" id="ARBA00010207"/>
    </source>
</evidence>
<evidence type="ECO:0000256" key="9">
    <source>
        <dbReference type="ARBA" id="ARBA00022842"/>
    </source>
</evidence>
<dbReference type="InterPro" id="IPR006195">
    <property type="entry name" value="aa-tRNA-synth_II"/>
</dbReference>
<accession>A0ABM9NPP6</accession>
<comment type="subcellular location">
    <subcellularLocation>
        <location evidence="1 13">Cytoplasm</location>
    </subcellularLocation>
</comment>
<gene>
    <name evidence="13 15" type="primary">pheS</name>
    <name evidence="15" type="ORF">PRHACTZTBTEA_558</name>
</gene>
<dbReference type="PANTHER" id="PTHR11538:SF41">
    <property type="entry name" value="PHENYLALANINE--TRNA LIGASE, MITOCHONDRIAL"/>
    <property type="match status" value="1"/>
</dbReference>
<evidence type="ECO:0000256" key="5">
    <source>
        <dbReference type="ARBA" id="ARBA00022598"/>
    </source>
</evidence>
<evidence type="ECO:0000313" key="16">
    <source>
        <dbReference type="Proteomes" id="UP001497533"/>
    </source>
</evidence>
<evidence type="ECO:0000256" key="3">
    <source>
        <dbReference type="ARBA" id="ARBA00011209"/>
    </source>
</evidence>
<dbReference type="NCBIfam" id="TIGR00468">
    <property type="entry name" value="pheS"/>
    <property type="match status" value="1"/>
</dbReference>
<dbReference type="InterPro" id="IPR004529">
    <property type="entry name" value="Phe-tRNA-synth_IIc_asu"/>
</dbReference>
<reference evidence="15" key="1">
    <citation type="submission" date="2024-04" db="EMBL/GenBank/DDBJ databases">
        <authorList>
            <person name="Manzano-Marin A."/>
            <person name="Manzano-Marin A."/>
            <person name="Alejandro Manzano Marin A."/>
        </authorList>
    </citation>
    <scope>NUCLEOTIDE SEQUENCE [LARGE SCALE GENOMIC DNA]</scope>
    <source>
        <strain evidence="15">TABTEA</strain>
    </source>
</reference>
<dbReference type="InterPro" id="IPR010978">
    <property type="entry name" value="tRNA-bd_arm"/>
</dbReference>
<evidence type="ECO:0000256" key="11">
    <source>
        <dbReference type="ARBA" id="ARBA00023146"/>
    </source>
</evidence>
<evidence type="ECO:0000256" key="8">
    <source>
        <dbReference type="ARBA" id="ARBA00022840"/>
    </source>
</evidence>
<keyword evidence="11 13" id="KW-0030">Aminoacyl-tRNA synthetase</keyword>
<keyword evidence="4 13" id="KW-0963">Cytoplasm</keyword>
<keyword evidence="9 13" id="KW-0460">Magnesium</keyword>
<evidence type="ECO:0000259" key="14">
    <source>
        <dbReference type="PROSITE" id="PS50862"/>
    </source>
</evidence>
<dbReference type="InterPro" id="IPR022911">
    <property type="entry name" value="Phe_tRNA_ligase_alpha1_bac"/>
</dbReference>
<dbReference type="InterPro" id="IPR045864">
    <property type="entry name" value="aa-tRNA-synth_II/BPL/LPL"/>
</dbReference>
<keyword evidence="5 13" id="KW-0436">Ligase</keyword>
<dbReference type="EMBL" id="OZ034688">
    <property type="protein sequence ID" value="CAL1329467.1"/>
    <property type="molecule type" value="Genomic_DNA"/>
</dbReference>
<dbReference type="SUPFAM" id="SSF55681">
    <property type="entry name" value="Class II aaRS and biotin synthetases"/>
    <property type="match status" value="1"/>
</dbReference>
<keyword evidence="10 13" id="KW-0648">Protein biosynthesis</keyword>
<comment type="subunit">
    <text evidence="3 13">Tetramer of two alpha and two beta subunits.</text>
</comment>
<protein>
    <recommendedName>
        <fullName evidence="13">Phenylalanine--tRNA ligase alpha subunit</fullName>
        <ecNumber evidence="13">6.1.1.20</ecNumber>
    </recommendedName>
    <alternativeName>
        <fullName evidence="13">Phenylalanyl-tRNA synthetase alpha subunit</fullName>
        <shortName evidence="13">PheRS</shortName>
    </alternativeName>
</protein>
<dbReference type="EC" id="6.1.1.20" evidence="13"/>
<dbReference type="InterPro" id="IPR004188">
    <property type="entry name" value="Phe-tRNA_ligase_II_N"/>
</dbReference>
<dbReference type="Pfam" id="PF02912">
    <property type="entry name" value="Phe_tRNA-synt_N"/>
    <property type="match status" value="1"/>
</dbReference>
<organism evidence="15 16">
    <name type="scientific">Candidatus Providencia siddallii</name>
    <dbReference type="NCBI Taxonomy" id="1715285"/>
    <lineage>
        <taxon>Bacteria</taxon>
        <taxon>Pseudomonadati</taxon>
        <taxon>Pseudomonadota</taxon>
        <taxon>Gammaproteobacteria</taxon>
        <taxon>Enterobacterales</taxon>
        <taxon>Morganellaceae</taxon>
        <taxon>Providencia</taxon>
    </lineage>
</organism>
<dbReference type="Pfam" id="PF01409">
    <property type="entry name" value="tRNA-synt_2d"/>
    <property type="match status" value="1"/>
</dbReference>
<proteinExistence type="inferred from homology"/>
<evidence type="ECO:0000256" key="1">
    <source>
        <dbReference type="ARBA" id="ARBA00004496"/>
    </source>
</evidence>
<name>A0ABM9NPP6_9GAMM</name>
<evidence type="ECO:0000256" key="13">
    <source>
        <dbReference type="HAMAP-Rule" id="MF_00281"/>
    </source>
</evidence>
<comment type="cofactor">
    <cofactor evidence="13">
        <name>Mg(2+)</name>
        <dbReference type="ChEBI" id="CHEBI:18420"/>
    </cofactor>
    <text evidence="13">Binds 2 magnesium ions per tetramer.</text>
</comment>
<keyword evidence="16" id="KW-1185">Reference proteome</keyword>
<dbReference type="Proteomes" id="UP001497533">
    <property type="component" value="Chromosome"/>
</dbReference>
<evidence type="ECO:0000256" key="12">
    <source>
        <dbReference type="ARBA" id="ARBA00049255"/>
    </source>
</evidence>
<dbReference type="PANTHER" id="PTHR11538">
    <property type="entry name" value="PHENYLALANYL-TRNA SYNTHETASE"/>
    <property type="match status" value="1"/>
</dbReference>
<dbReference type="Gene3D" id="3.30.930.10">
    <property type="entry name" value="Bira Bifunctional Protein, Domain 2"/>
    <property type="match status" value="1"/>
</dbReference>
<dbReference type="PROSITE" id="PS50862">
    <property type="entry name" value="AA_TRNA_LIGASE_II"/>
    <property type="match status" value="1"/>
</dbReference>